<dbReference type="GO" id="GO:0003723">
    <property type="term" value="F:RNA binding"/>
    <property type="evidence" value="ECO:0007669"/>
    <property type="project" value="InterPro"/>
</dbReference>
<dbReference type="GO" id="GO:0006396">
    <property type="term" value="P:RNA processing"/>
    <property type="evidence" value="ECO:0007669"/>
    <property type="project" value="InterPro"/>
</dbReference>
<dbReference type="AlphaFoldDB" id="A0AAE0L0U8"/>
<dbReference type="PANTHER" id="PTHR46429">
    <property type="entry name" value="23S RRNA (GUANOSINE-2'-O-)-METHYLTRANSFERASE RLMB"/>
    <property type="match status" value="1"/>
</dbReference>
<dbReference type="Pfam" id="PF00588">
    <property type="entry name" value="SpoU_methylase"/>
    <property type="match status" value="1"/>
</dbReference>
<dbReference type="InterPro" id="IPR029026">
    <property type="entry name" value="tRNA_m1G_MTases_N"/>
</dbReference>
<sequence>RGARSMLLSIITEYRRLMPRCHVSVQVQAVKRLKEEGKTIVALETVAEQQDIYSYRFPQGCALLLGNERHGIEADLLEECDAIVRIPCCGNKNSLNVGVSMAVCCYEMSRQWSSMSASEDVGQSLLRPECAEGWEGCVCA</sequence>
<evidence type="ECO:0000313" key="4">
    <source>
        <dbReference type="EMBL" id="KAK3267963.1"/>
    </source>
</evidence>
<keyword evidence="2" id="KW-0808">Transferase</keyword>
<dbReference type="GO" id="GO:0032259">
    <property type="term" value="P:methylation"/>
    <property type="evidence" value="ECO:0007669"/>
    <property type="project" value="UniProtKB-KW"/>
</dbReference>
<dbReference type="Gene3D" id="3.40.1280.10">
    <property type="match status" value="1"/>
</dbReference>
<dbReference type="InterPro" id="IPR004441">
    <property type="entry name" value="rRNA_MeTrfase_TrmH"/>
</dbReference>
<dbReference type="GO" id="GO:0008173">
    <property type="term" value="F:RNA methyltransferase activity"/>
    <property type="evidence" value="ECO:0007669"/>
    <property type="project" value="InterPro"/>
</dbReference>
<organism evidence="4 5">
    <name type="scientific">Cymbomonas tetramitiformis</name>
    <dbReference type="NCBI Taxonomy" id="36881"/>
    <lineage>
        <taxon>Eukaryota</taxon>
        <taxon>Viridiplantae</taxon>
        <taxon>Chlorophyta</taxon>
        <taxon>Pyramimonadophyceae</taxon>
        <taxon>Pyramimonadales</taxon>
        <taxon>Pyramimonadaceae</taxon>
        <taxon>Cymbomonas</taxon>
    </lineage>
</organism>
<keyword evidence="5" id="KW-1185">Reference proteome</keyword>
<accession>A0AAE0L0U8</accession>
<dbReference type="PANTHER" id="PTHR46429:SF1">
    <property type="entry name" value="23S RRNA (GUANOSINE-2'-O-)-METHYLTRANSFERASE RLMB"/>
    <property type="match status" value="1"/>
</dbReference>
<dbReference type="InterPro" id="IPR029028">
    <property type="entry name" value="Alpha/beta_knot_MTases"/>
</dbReference>
<comment type="caution">
    <text evidence="4">The sequence shown here is derived from an EMBL/GenBank/DDBJ whole genome shotgun (WGS) entry which is preliminary data.</text>
</comment>
<name>A0AAE0L0U8_9CHLO</name>
<dbReference type="Proteomes" id="UP001190700">
    <property type="component" value="Unassembled WGS sequence"/>
</dbReference>
<feature type="non-terminal residue" evidence="4">
    <location>
        <position position="1"/>
    </location>
</feature>
<evidence type="ECO:0000256" key="2">
    <source>
        <dbReference type="ARBA" id="ARBA00022679"/>
    </source>
</evidence>
<reference evidence="4 5" key="1">
    <citation type="journal article" date="2015" name="Genome Biol. Evol.">
        <title>Comparative Genomics of a Bacterivorous Green Alga Reveals Evolutionary Causalities and Consequences of Phago-Mixotrophic Mode of Nutrition.</title>
        <authorList>
            <person name="Burns J.A."/>
            <person name="Paasch A."/>
            <person name="Narechania A."/>
            <person name="Kim E."/>
        </authorList>
    </citation>
    <scope>NUCLEOTIDE SEQUENCE [LARGE SCALE GENOMIC DNA]</scope>
    <source>
        <strain evidence="4 5">PLY_AMNH</strain>
    </source>
</reference>
<keyword evidence="1" id="KW-0489">Methyltransferase</keyword>
<evidence type="ECO:0000313" key="5">
    <source>
        <dbReference type="Proteomes" id="UP001190700"/>
    </source>
</evidence>
<gene>
    <name evidence="4" type="ORF">CYMTET_23503</name>
</gene>
<evidence type="ECO:0000259" key="3">
    <source>
        <dbReference type="Pfam" id="PF00588"/>
    </source>
</evidence>
<feature type="domain" description="tRNA/rRNA methyltransferase SpoU type" evidence="3">
    <location>
        <begin position="14"/>
        <end position="106"/>
    </location>
</feature>
<dbReference type="InterPro" id="IPR001537">
    <property type="entry name" value="SpoU_MeTrfase"/>
</dbReference>
<protein>
    <recommendedName>
        <fullName evidence="3">tRNA/rRNA methyltransferase SpoU type domain-containing protein</fullName>
    </recommendedName>
</protein>
<dbReference type="GO" id="GO:0005829">
    <property type="term" value="C:cytosol"/>
    <property type="evidence" value="ECO:0007669"/>
    <property type="project" value="TreeGrafter"/>
</dbReference>
<dbReference type="SUPFAM" id="SSF75217">
    <property type="entry name" value="alpha/beta knot"/>
    <property type="match status" value="1"/>
</dbReference>
<proteinExistence type="predicted"/>
<dbReference type="EMBL" id="LGRX02012091">
    <property type="protein sequence ID" value="KAK3267963.1"/>
    <property type="molecule type" value="Genomic_DNA"/>
</dbReference>
<evidence type="ECO:0000256" key="1">
    <source>
        <dbReference type="ARBA" id="ARBA00022603"/>
    </source>
</evidence>